<evidence type="ECO:0000313" key="1">
    <source>
        <dbReference type="Proteomes" id="UP000046395"/>
    </source>
</evidence>
<name>A0A5S6QQ61_TRIMR</name>
<proteinExistence type="predicted"/>
<keyword evidence="1" id="KW-1185">Reference proteome</keyword>
<dbReference type="PANTHER" id="PTHR47163">
    <property type="entry name" value="DDE_TNP_IS1595 DOMAIN-CONTAINING PROTEIN"/>
    <property type="match status" value="1"/>
</dbReference>
<sequence length="197" mass="21859">MIVQYMHDEAGTIAFMQDRGIPHRDRQRECGNAMVLSAKTPSYYRWRCGLKTCRKEVALRTGTWLEGTHLPIKSALLFIHAWSLHKTACSYCDVYLGMNAIATVQWNLAMREVVAGWQLRSPVAMGGRGHTVEVDETLFSKWKYNRSPSLPQQWVLGGVCSETGHCFLAPIADRSAATLVSVVTANVAAGSTVITDE</sequence>
<evidence type="ECO:0000313" key="2">
    <source>
        <dbReference type="WBParaSite" id="TMUE_2000009299.1"/>
    </source>
</evidence>
<dbReference type="InterPro" id="IPR053164">
    <property type="entry name" value="IS1016-like_transposase"/>
</dbReference>
<dbReference type="WBParaSite" id="TMUE_2000009299.1">
    <property type="protein sequence ID" value="TMUE_2000009299.1"/>
    <property type="gene ID" value="WBGene00300565"/>
</dbReference>
<organism evidence="1 2">
    <name type="scientific">Trichuris muris</name>
    <name type="common">Mouse whipworm</name>
    <dbReference type="NCBI Taxonomy" id="70415"/>
    <lineage>
        <taxon>Eukaryota</taxon>
        <taxon>Metazoa</taxon>
        <taxon>Ecdysozoa</taxon>
        <taxon>Nematoda</taxon>
        <taxon>Enoplea</taxon>
        <taxon>Dorylaimia</taxon>
        <taxon>Trichinellida</taxon>
        <taxon>Trichuridae</taxon>
        <taxon>Trichuris</taxon>
    </lineage>
</organism>
<dbReference type="Proteomes" id="UP000046395">
    <property type="component" value="Unassembled WGS sequence"/>
</dbReference>
<reference evidence="2" key="1">
    <citation type="submission" date="2019-12" db="UniProtKB">
        <authorList>
            <consortium name="WormBaseParasite"/>
        </authorList>
    </citation>
    <scope>IDENTIFICATION</scope>
</reference>
<protein>
    <submittedName>
        <fullName evidence="2">ISXO2-like transposase domain-containing protein</fullName>
    </submittedName>
</protein>
<dbReference type="AlphaFoldDB" id="A0A5S6QQ61"/>
<accession>A0A5S6QQ61</accession>
<dbReference type="PANTHER" id="PTHR47163:SF2">
    <property type="entry name" value="SI:DKEY-17M8.2"/>
    <property type="match status" value="1"/>
</dbReference>